<gene>
    <name evidence="1" type="ORF">SteCoe_24531</name>
</gene>
<dbReference type="EMBL" id="MPUH01000647">
    <property type="protein sequence ID" value="OMJ76159.1"/>
    <property type="molecule type" value="Genomic_DNA"/>
</dbReference>
<evidence type="ECO:0000313" key="1">
    <source>
        <dbReference type="EMBL" id="OMJ76159.1"/>
    </source>
</evidence>
<sequence>MCNGKIGNCYTFWNDTTGIVPNIPWGDIDYWENDYAYYQGANMSVGWAQATAMATTYSLWLYRHKAASDNYDFVVSEASVILNSLKFGSMDCRPPNQITTNYKYLQHMPFISVDGYTHRFYGKNQMPFNYLDIKNYCNRTILESYKLANEYSILFTEYSNVYVKSFSYNLWVQNFRGAGFGLVSIANDYRFAAIDGYYPDGVYRVTSPILYYYPAVVVGIWLPGNGTTFLLTYAFGAKSELTNFLWVNFDLVSVKNFMTFLQPVYD</sequence>
<comment type="caution">
    <text evidence="1">The sequence shown here is derived from an EMBL/GenBank/DDBJ whole genome shotgun (WGS) entry which is preliminary data.</text>
</comment>
<proteinExistence type="predicted"/>
<evidence type="ECO:0000313" key="2">
    <source>
        <dbReference type="Proteomes" id="UP000187209"/>
    </source>
</evidence>
<protein>
    <submittedName>
        <fullName evidence="1">Uncharacterized protein</fullName>
    </submittedName>
</protein>
<dbReference type="Proteomes" id="UP000187209">
    <property type="component" value="Unassembled WGS sequence"/>
</dbReference>
<reference evidence="1 2" key="1">
    <citation type="submission" date="2016-11" db="EMBL/GenBank/DDBJ databases">
        <title>The macronuclear genome of Stentor coeruleus: a giant cell with tiny introns.</title>
        <authorList>
            <person name="Slabodnick M."/>
            <person name="Ruby J.G."/>
            <person name="Reiff S.B."/>
            <person name="Swart E.C."/>
            <person name="Gosai S."/>
            <person name="Prabakaran S."/>
            <person name="Witkowska E."/>
            <person name="Larue G.E."/>
            <person name="Fisher S."/>
            <person name="Freeman R.M."/>
            <person name="Gunawardena J."/>
            <person name="Chu W."/>
            <person name="Stover N.A."/>
            <person name="Gregory B.D."/>
            <person name="Nowacki M."/>
            <person name="Derisi J."/>
            <person name="Roy S.W."/>
            <person name="Marshall W.F."/>
            <person name="Sood P."/>
        </authorList>
    </citation>
    <scope>NUCLEOTIDE SEQUENCE [LARGE SCALE GENOMIC DNA]</scope>
    <source>
        <strain evidence="1">WM001</strain>
    </source>
</reference>
<accession>A0A1R2BHE6</accession>
<organism evidence="1 2">
    <name type="scientific">Stentor coeruleus</name>
    <dbReference type="NCBI Taxonomy" id="5963"/>
    <lineage>
        <taxon>Eukaryota</taxon>
        <taxon>Sar</taxon>
        <taxon>Alveolata</taxon>
        <taxon>Ciliophora</taxon>
        <taxon>Postciliodesmatophora</taxon>
        <taxon>Heterotrichea</taxon>
        <taxon>Heterotrichida</taxon>
        <taxon>Stentoridae</taxon>
        <taxon>Stentor</taxon>
    </lineage>
</organism>
<dbReference type="AlphaFoldDB" id="A0A1R2BHE6"/>
<name>A0A1R2BHE6_9CILI</name>
<keyword evidence="2" id="KW-1185">Reference proteome</keyword>